<feature type="region of interest" description="Disordered" evidence="1">
    <location>
        <begin position="184"/>
        <end position="212"/>
    </location>
</feature>
<reference evidence="3 4" key="1">
    <citation type="submission" date="2016-09" db="EMBL/GenBank/DDBJ databases">
        <title>The draft genome of Dichanthelium oligosanthes: A C3 panicoid grass species.</title>
        <authorList>
            <person name="Studer A.J."/>
            <person name="Schnable J.C."/>
            <person name="Brutnell T.P."/>
        </authorList>
    </citation>
    <scope>NUCLEOTIDE SEQUENCE [LARGE SCALE GENOMIC DNA]</scope>
    <source>
        <strain evidence="4">cv. Kellogg 1175</strain>
        <tissue evidence="3">Leaf</tissue>
    </source>
</reference>
<evidence type="ECO:0000256" key="1">
    <source>
        <dbReference type="SAM" id="MobiDB-lite"/>
    </source>
</evidence>
<keyword evidence="4" id="KW-1185">Reference proteome</keyword>
<evidence type="ECO:0000256" key="2">
    <source>
        <dbReference type="SAM" id="Phobius"/>
    </source>
</evidence>
<comment type="caution">
    <text evidence="3">The sequence shown here is derived from an EMBL/GenBank/DDBJ whole genome shotgun (WGS) entry which is preliminary data.</text>
</comment>
<organism evidence="3 4">
    <name type="scientific">Dichanthelium oligosanthes</name>
    <dbReference type="NCBI Taxonomy" id="888268"/>
    <lineage>
        <taxon>Eukaryota</taxon>
        <taxon>Viridiplantae</taxon>
        <taxon>Streptophyta</taxon>
        <taxon>Embryophyta</taxon>
        <taxon>Tracheophyta</taxon>
        <taxon>Spermatophyta</taxon>
        <taxon>Magnoliopsida</taxon>
        <taxon>Liliopsida</taxon>
        <taxon>Poales</taxon>
        <taxon>Poaceae</taxon>
        <taxon>PACMAD clade</taxon>
        <taxon>Panicoideae</taxon>
        <taxon>Panicodae</taxon>
        <taxon>Paniceae</taxon>
        <taxon>Dichantheliinae</taxon>
        <taxon>Dichanthelium</taxon>
    </lineage>
</organism>
<keyword evidence="2" id="KW-1133">Transmembrane helix</keyword>
<proteinExistence type="predicted"/>
<dbReference type="Proteomes" id="UP000095767">
    <property type="component" value="Unassembled WGS sequence"/>
</dbReference>
<feature type="transmembrane region" description="Helical" evidence="2">
    <location>
        <begin position="38"/>
        <end position="54"/>
    </location>
</feature>
<gene>
    <name evidence="3" type="ORF">BAE44_0004164</name>
</gene>
<accession>A0A1E5WC74</accession>
<evidence type="ECO:0000313" key="3">
    <source>
        <dbReference type="EMBL" id="OEL34818.1"/>
    </source>
</evidence>
<keyword evidence="2" id="KW-0472">Membrane</keyword>
<protein>
    <submittedName>
        <fullName evidence="3">Uncharacterized protein</fullName>
    </submittedName>
</protein>
<name>A0A1E5WC74_9POAL</name>
<dbReference type="EMBL" id="LWDX02014135">
    <property type="protein sequence ID" value="OEL34818.1"/>
    <property type="molecule type" value="Genomic_DNA"/>
</dbReference>
<evidence type="ECO:0000313" key="4">
    <source>
        <dbReference type="Proteomes" id="UP000095767"/>
    </source>
</evidence>
<keyword evidence="2" id="KW-0812">Transmembrane</keyword>
<dbReference type="AlphaFoldDB" id="A0A1E5WC74"/>
<sequence length="252" mass="27051">MACAEAKAAAVALLLSFSAALFLRGALADLLLSALDGFLIGGGGCIGSLLGLIINKRSMVLLCHAILLLVLRDAGILSGGPARRKSRHQPPGGSLLTADAVVLVAARCTEPVLPRPARAEEREDTKEVVVVEKWTGDDHHLGRRRVHRGDVVHGDRSSVLALCRGAAVAHDDDDKSRRDVSRAIVAHENGKSRGEGETGVESADDDDEMDRRFDKFIADTRRKMQQEAGERAAAIQQGRLCLRERDRASTVA</sequence>